<protein>
    <submittedName>
        <fullName evidence="1">Uncharacterized protein</fullName>
    </submittedName>
</protein>
<evidence type="ECO:0000313" key="1">
    <source>
        <dbReference type="EMBL" id="KAA5533711.1"/>
    </source>
</evidence>
<dbReference type="AlphaFoldDB" id="A0A5M6CF09"/>
<keyword evidence="2" id="KW-1185">Reference proteome</keyword>
<gene>
    <name evidence="1" type="ORF">F0919_14355</name>
</gene>
<sequence>MKNNKKVNWQALETEMLNGIRNKQNQVSLKDTPFYPLAFHTEMPENIGFDNGHVSFRFHDFNINGLDTLELNTELCKTDKNKLRVALRWKDISLKAKYEVKATYASRINIDTGGNMQELDESYAKAAGADGTDNGVTPLSPDEIDTMVTQARAQKDPINGTYHGPTLMASYYKNNESYNTVFCTSARLRGLWSNGGVTTQMSRDTSSALSSNAPVNNNTYSNGLDYNHNSFQQQVNVSIALYVLANASPKGSPQYQQYMTAAGDSSNFSSTIQTNLGDNSANIPTMTGTDVYSTLNDKTKTPQVTNMKEFINSMDQANGDASTSAGADEEATKNGWKILSEQERRDIRERIFLFREELMADKNTHFDLLWSGDCHTELKGAEATMTITYNEEKAAWKITESDVKFPAFAVEVDDSMWTGKVAEIVRERLASMHFVKSLLQSKIQSGIQKVTEKVMLHTLATPGIAQ</sequence>
<reference evidence="1 2" key="1">
    <citation type="submission" date="2019-09" db="EMBL/GenBank/DDBJ databases">
        <title>Genome sequence and assembly of Taibaiella sp.</title>
        <authorList>
            <person name="Chhetri G."/>
        </authorList>
    </citation>
    <scope>NUCLEOTIDE SEQUENCE [LARGE SCALE GENOMIC DNA]</scope>
    <source>
        <strain evidence="1 2">KVB11</strain>
    </source>
</reference>
<dbReference type="RefSeq" id="WP_150033457.1">
    <property type="nucleotide sequence ID" value="NZ_VWSH01000003.1"/>
</dbReference>
<dbReference type="Proteomes" id="UP000323632">
    <property type="component" value="Unassembled WGS sequence"/>
</dbReference>
<dbReference type="EMBL" id="VWSH01000003">
    <property type="protein sequence ID" value="KAA5533711.1"/>
    <property type="molecule type" value="Genomic_DNA"/>
</dbReference>
<name>A0A5M6CF09_9BACT</name>
<organism evidence="1 2">
    <name type="scientific">Taibaiella lutea</name>
    <dbReference type="NCBI Taxonomy" id="2608001"/>
    <lineage>
        <taxon>Bacteria</taxon>
        <taxon>Pseudomonadati</taxon>
        <taxon>Bacteroidota</taxon>
        <taxon>Chitinophagia</taxon>
        <taxon>Chitinophagales</taxon>
        <taxon>Chitinophagaceae</taxon>
        <taxon>Taibaiella</taxon>
    </lineage>
</organism>
<comment type="caution">
    <text evidence="1">The sequence shown here is derived from an EMBL/GenBank/DDBJ whole genome shotgun (WGS) entry which is preliminary data.</text>
</comment>
<evidence type="ECO:0000313" key="2">
    <source>
        <dbReference type="Proteomes" id="UP000323632"/>
    </source>
</evidence>
<proteinExistence type="predicted"/>
<accession>A0A5M6CF09</accession>